<dbReference type="Proteomes" id="UP000696485">
    <property type="component" value="Unassembled WGS sequence"/>
</dbReference>
<feature type="region of interest" description="Disordered" evidence="1">
    <location>
        <begin position="420"/>
        <end position="464"/>
    </location>
</feature>
<name>A0A9P5VL93_9FUNG</name>
<feature type="region of interest" description="Disordered" evidence="1">
    <location>
        <begin position="612"/>
        <end position="731"/>
    </location>
</feature>
<feature type="compositionally biased region" description="Basic and acidic residues" evidence="1">
    <location>
        <begin position="612"/>
        <end position="625"/>
    </location>
</feature>
<feature type="region of interest" description="Disordered" evidence="1">
    <location>
        <begin position="503"/>
        <end position="552"/>
    </location>
</feature>
<proteinExistence type="predicted"/>
<feature type="compositionally biased region" description="Acidic residues" evidence="1">
    <location>
        <begin position="626"/>
        <end position="647"/>
    </location>
</feature>
<evidence type="ECO:0000313" key="2">
    <source>
        <dbReference type="EMBL" id="KAF9330333.1"/>
    </source>
</evidence>
<keyword evidence="3" id="KW-1185">Reference proteome</keyword>
<feature type="region of interest" description="Disordered" evidence="1">
    <location>
        <begin position="370"/>
        <end position="404"/>
    </location>
</feature>
<comment type="caution">
    <text evidence="2">The sequence shown here is derived from an EMBL/GenBank/DDBJ whole genome shotgun (WGS) entry which is preliminary data.</text>
</comment>
<feature type="region of interest" description="Disordered" evidence="1">
    <location>
        <begin position="35"/>
        <end position="68"/>
    </location>
</feature>
<feature type="compositionally biased region" description="Basic residues" evidence="1">
    <location>
        <begin position="179"/>
        <end position="188"/>
    </location>
</feature>
<feature type="region of interest" description="Disordered" evidence="1">
    <location>
        <begin position="241"/>
        <end position="278"/>
    </location>
</feature>
<feature type="region of interest" description="Disordered" evidence="1">
    <location>
        <begin position="130"/>
        <end position="188"/>
    </location>
</feature>
<evidence type="ECO:0000256" key="1">
    <source>
        <dbReference type="SAM" id="MobiDB-lite"/>
    </source>
</evidence>
<sequence>MSGNIHFVTPTNRWIGSIPLSTLDPLTLEPLSTYLRHGNNTTEGKDPHGKGKDSPEIEEDPDRTTNMTGEPVSLILARLQTTPHGCACGCTVPSPPRHSDYYHAQHLLRLLFQTQRVRSRSIRNHLPEYFDRYSDTDDDDEAQEPATTNPTPAFSSSVVVSIDAPRTPTATDNQTPPKKTQRKQKVPKWVHSLIQNRAIRNPLTNTETQGDPTFFVVLESGKGGWWYEPWAMATRPVTMDGVPQRPSYQHHHHHHQPTPEAGDPHPQQPAEKTESTPEMIQIEKELRKERWRQGRIANLEIEAQHELDWRRWHRSLLGNQPRRKSSRDGFGRTRGHGLDTNGLQRPLAHKKPRTRIMRFKIGKDMTLLEPSESALRLPKRVRNRPKPARVSHPTLASNSTGRPSVQASLALDELQLENVRQQQTQLQQNTQDHQQHFDSPSINNKDTFDYSQPKKPRSLTMPWWEPDPKPFTMPSTKLSPFAISTLPEPVAKLFGGTSIYASRPKQEEQPQSQQEAATEQPPATEPATTTTTTTATATDQPPSESHAVSNGCKWVPVQDGDRIAVMIGTSQDFLLFPSFQRLFLRHLSREDFQDRVGRATVIPCPATTVVVDGRRAHDGGRRQQESLEEEEGVPEEDEVENQGLEQGDDNRDDYGLRVEQGSVETTTRRSWPRCFTYRRSRTGTGGNARASGSSTDEANASTLAESTQPSTESSGASQTTRGQADTAGESTMATHDIEKTLPDTNVKIVTKPAPSTTWTYDWETFHREDYDSSEYSFTSGECSDEETQDALCYYSESTSSGEDTDASSSSSDENDDNNNNENRSRARHSNNTTSSSWSFHNLAHLLLFFKRPPPPPESRRARQRRLRRERWQQHQDRLLQQNQATPPRFLPALIRQRMGPAQTRHCWQTLEFCRFYVTILMAISLMGAVVYGALHVEHGERGHGRGPRADVVKPVYRPEVQIVDVSSGSGGAAGGGGGVTLGQNVLMVDLVPPSELRPRPAGSRNVPSAGGIGDAGRSSPHSRKPLAK</sequence>
<feature type="compositionally biased region" description="Polar residues" evidence="1">
    <location>
        <begin position="690"/>
        <end position="731"/>
    </location>
</feature>
<protein>
    <submittedName>
        <fullName evidence="2">Uncharacterized protein</fullName>
    </submittedName>
</protein>
<feature type="compositionally biased region" description="Basic and acidic residues" evidence="1">
    <location>
        <begin position="43"/>
        <end position="55"/>
    </location>
</feature>
<dbReference type="EMBL" id="JAAAUY010000404">
    <property type="protein sequence ID" value="KAF9330333.1"/>
    <property type="molecule type" value="Genomic_DNA"/>
</dbReference>
<feature type="compositionally biased region" description="Basic residues" evidence="1">
    <location>
        <begin position="377"/>
        <end position="389"/>
    </location>
</feature>
<evidence type="ECO:0000313" key="3">
    <source>
        <dbReference type="Proteomes" id="UP000696485"/>
    </source>
</evidence>
<feature type="compositionally biased region" description="Low complexity" evidence="1">
    <location>
        <begin position="509"/>
        <end position="542"/>
    </location>
</feature>
<feature type="compositionally biased region" description="Polar residues" evidence="1">
    <location>
        <begin position="394"/>
        <end position="404"/>
    </location>
</feature>
<accession>A0A9P5VL93</accession>
<feature type="compositionally biased region" description="Low complexity" evidence="1">
    <location>
        <begin position="420"/>
        <end position="432"/>
    </location>
</feature>
<gene>
    <name evidence="2" type="ORF">BG006_006702</name>
</gene>
<organism evidence="2 3">
    <name type="scientific">Podila minutissima</name>
    <dbReference type="NCBI Taxonomy" id="64525"/>
    <lineage>
        <taxon>Eukaryota</taxon>
        <taxon>Fungi</taxon>
        <taxon>Fungi incertae sedis</taxon>
        <taxon>Mucoromycota</taxon>
        <taxon>Mortierellomycotina</taxon>
        <taxon>Mortierellomycetes</taxon>
        <taxon>Mortierellales</taxon>
        <taxon>Mortierellaceae</taxon>
        <taxon>Podila</taxon>
    </lineage>
</organism>
<feature type="compositionally biased region" description="Low complexity" evidence="1">
    <location>
        <begin position="796"/>
        <end position="811"/>
    </location>
</feature>
<feature type="region of interest" description="Disordered" evidence="1">
    <location>
        <begin position="992"/>
        <end position="1028"/>
    </location>
</feature>
<feature type="region of interest" description="Disordered" evidence="1">
    <location>
        <begin position="319"/>
        <end position="353"/>
    </location>
</feature>
<dbReference type="AlphaFoldDB" id="A0A9P5VL93"/>
<feature type="region of interest" description="Disordered" evidence="1">
    <location>
        <begin position="849"/>
        <end position="882"/>
    </location>
</feature>
<feature type="compositionally biased region" description="Polar residues" evidence="1">
    <location>
        <begin position="145"/>
        <end position="159"/>
    </location>
</feature>
<feature type="region of interest" description="Disordered" evidence="1">
    <location>
        <begin position="796"/>
        <end position="834"/>
    </location>
</feature>
<reference evidence="2" key="1">
    <citation type="journal article" date="2020" name="Fungal Divers.">
        <title>Resolving the Mortierellaceae phylogeny through synthesis of multi-gene phylogenetics and phylogenomics.</title>
        <authorList>
            <person name="Vandepol N."/>
            <person name="Liber J."/>
            <person name="Desiro A."/>
            <person name="Na H."/>
            <person name="Kennedy M."/>
            <person name="Barry K."/>
            <person name="Grigoriev I.V."/>
            <person name="Miller A.N."/>
            <person name="O'Donnell K."/>
            <person name="Stajich J.E."/>
            <person name="Bonito G."/>
        </authorList>
    </citation>
    <scope>NUCLEOTIDE SEQUENCE</scope>
    <source>
        <strain evidence="2">NVP1</strain>
    </source>
</reference>